<accession>A0A285TPG7</accession>
<evidence type="ECO:0000313" key="3">
    <source>
        <dbReference type="EMBL" id="SOC24605.1"/>
    </source>
</evidence>
<gene>
    <name evidence="3" type="ORF">SAMN05428964_104360</name>
</gene>
<dbReference type="EMBL" id="OBMM01000004">
    <property type="protein sequence ID" value="SOC24605.1"/>
    <property type="molecule type" value="Genomic_DNA"/>
</dbReference>
<protein>
    <recommendedName>
        <fullName evidence="2">DUF5623 domain-containing protein</fullName>
    </recommendedName>
</protein>
<feature type="compositionally biased region" description="Basic and acidic residues" evidence="1">
    <location>
        <begin position="162"/>
        <end position="173"/>
    </location>
</feature>
<dbReference type="InterPro" id="IPR040531">
    <property type="entry name" value="DUF5623"/>
</dbReference>
<organism evidence="3 4">
    <name type="scientific">Thalassospira xiamenensis</name>
    <dbReference type="NCBI Taxonomy" id="220697"/>
    <lineage>
        <taxon>Bacteria</taxon>
        <taxon>Pseudomonadati</taxon>
        <taxon>Pseudomonadota</taxon>
        <taxon>Alphaproteobacteria</taxon>
        <taxon>Rhodospirillales</taxon>
        <taxon>Thalassospiraceae</taxon>
        <taxon>Thalassospira</taxon>
    </lineage>
</organism>
<reference evidence="3 4" key="1">
    <citation type="submission" date="2017-08" db="EMBL/GenBank/DDBJ databases">
        <authorList>
            <person name="de Groot N.N."/>
        </authorList>
    </citation>
    <scope>NUCLEOTIDE SEQUENCE [LARGE SCALE GENOMIC DNA]</scope>
    <source>
        <strain evidence="3 4">USBA 78</strain>
    </source>
</reference>
<dbReference type="Pfam" id="PF18536">
    <property type="entry name" value="DUF5623"/>
    <property type="match status" value="1"/>
</dbReference>
<dbReference type="RefSeq" id="WP_097052523.1">
    <property type="nucleotide sequence ID" value="NZ_OBMM01000004.1"/>
</dbReference>
<feature type="domain" description="DUF5623" evidence="2">
    <location>
        <begin position="309"/>
        <end position="428"/>
    </location>
</feature>
<feature type="region of interest" description="Disordered" evidence="1">
    <location>
        <begin position="152"/>
        <end position="175"/>
    </location>
</feature>
<dbReference type="Proteomes" id="UP000219068">
    <property type="component" value="Unassembled WGS sequence"/>
</dbReference>
<dbReference type="Gene3D" id="1.20.1260.40">
    <property type="match status" value="1"/>
</dbReference>
<name>A0A285TPG7_9PROT</name>
<evidence type="ECO:0000256" key="1">
    <source>
        <dbReference type="SAM" id="MobiDB-lite"/>
    </source>
</evidence>
<dbReference type="AlphaFoldDB" id="A0A285TPG7"/>
<evidence type="ECO:0000313" key="4">
    <source>
        <dbReference type="Proteomes" id="UP000219068"/>
    </source>
</evidence>
<proteinExistence type="predicted"/>
<sequence>MFVPNITPSSIESIKRLAKKWQKAEGLPYHKALDKASQIASYQNYAHAISKLNRVPTIRNAPHPLFLTVYWEDRRTHSHGRETLKISLTKPFLDICSKSEMKRTRELYLLRCAAEDHLVADGIANAQDSARELICKAVRSIRFMEATGLKPSKSADLRPLNKKHDSEPPRSDHVTTWIDPSARQLIMVDEPYLDPVVDEDRRTWATQRGWHLEASTWPGMYFPYNCALFVTTDASKGYDFGALMKKINSLPKPMIEENWAGSSANSHEVFISPQAKALPDMRRAKPKGTIFRVPSKKTVPMSLRSVNENNRKPNAVMPFPIHQEIGRTIKSLLTAGNLGDIAWSRMSSLRSQLENWLCTEHDERNFEEIDFLDVYYRGIDDDDPYVQLAQSKDGKVRMLGKINKLLKHHYPDCAPLKQALHRIDVSVKHLK</sequence>
<evidence type="ECO:0000259" key="2">
    <source>
        <dbReference type="Pfam" id="PF18536"/>
    </source>
</evidence>